<name>A0A939FDN9_9ACTN</name>
<dbReference type="AlphaFoldDB" id="A0A939FDN9"/>
<feature type="domain" description="STAS" evidence="1">
    <location>
        <begin position="15"/>
        <end position="115"/>
    </location>
</feature>
<dbReference type="SUPFAM" id="SSF52091">
    <property type="entry name" value="SpoIIaa-like"/>
    <property type="match status" value="1"/>
</dbReference>
<dbReference type="PROSITE" id="PS50801">
    <property type="entry name" value="STAS"/>
    <property type="match status" value="1"/>
</dbReference>
<comment type="caution">
    <text evidence="2">The sequence shown here is derived from an EMBL/GenBank/DDBJ whole genome shotgun (WGS) entry which is preliminary data.</text>
</comment>
<dbReference type="CDD" id="cd07043">
    <property type="entry name" value="STAS_anti-anti-sigma_factors"/>
    <property type="match status" value="1"/>
</dbReference>
<reference evidence="2" key="1">
    <citation type="submission" date="2021-03" db="EMBL/GenBank/DDBJ databases">
        <title>Streptomyces poriferae sp. nov., a novel marine sponge-derived Actinobacteria species with anti-MRSA activity.</title>
        <authorList>
            <person name="Sandoval-Powers M."/>
            <person name="Kralova S."/>
            <person name="Nguyen G.-S."/>
            <person name="Fawwal D."/>
            <person name="Degnes K."/>
            <person name="Klinkenberg G."/>
            <person name="Sletta H."/>
            <person name="Wentzel A."/>
            <person name="Liles M.R."/>
        </authorList>
    </citation>
    <scope>NUCLEOTIDE SEQUENCE</scope>
    <source>
        <strain evidence="2">DSM 41794</strain>
    </source>
</reference>
<dbReference type="EMBL" id="JAFLRJ010000290">
    <property type="protein sequence ID" value="MBO0515487.1"/>
    <property type="molecule type" value="Genomic_DNA"/>
</dbReference>
<dbReference type="InterPro" id="IPR036513">
    <property type="entry name" value="STAS_dom_sf"/>
</dbReference>
<evidence type="ECO:0000313" key="3">
    <source>
        <dbReference type="Proteomes" id="UP000664167"/>
    </source>
</evidence>
<dbReference type="Pfam" id="PF01740">
    <property type="entry name" value="STAS"/>
    <property type="match status" value="1"/>
</dbReference>
<accession>A0A939FDN9</accession>
<dbReference type="PANTHER" id="PTHR33495">
    <property type="entry name" value="ANTI-SIGMA FACTOR ANTAGONIST TM_1081-RELATED-RELATED"/>
    <property type="match status" value="1"/>
</dbReference>
<gene>
    <name evidence="2" type="ORF">J0695_27380</name>
</gene>
<dbReference type="Proteomes" id="UP000664167">
    <property type="component" value="Unassembled WGS sequence"/>
</dbReference>
<keyword evidence="3" id="KW-1185">Reference proteome</keyword>
<dbReference type="RefSeq" id="WP_206966337.1">
    <property type="nucleotide sequence ID" value="NZ_BAAAJJ010000003.1"/>
</dbReference>
<evidence type="ECO:0000259" key="1">
    <source>
        <dbReference type="PROSITE" id="PS50801"/>
    </source>
</evidence>
<sequence>MPILLHPVDLPHCTVVPLPVEIDISNLPSLYAETGRVISDREGRLDVLVLDLTRTEFIDSRGAALIPAVQERAREAGARTRVAVGSDQVALVLQLMRIRRDVPVYHDLADALMPAHHA</sequence>
<dbReference type="GO" id="GO:0043856">
    <property type="term" value="F:anti-sigma factor antagonist activity"/>
    <property type="evidence" value="ECO:0007669"/>
    <property type="project" value="TreeGrafter"/>
</dbReference>
<proteinExistence type="predicted"/>
<dbReference type="InterPro" id="IPR002645">
    <property type="entry name" value="STAS_dom"/>
</dbReference>
<dbReference type="PANTHER" id="PTHR33495:SF13">
    <property type="entry name" value="ANTI-SIGMA-F FACTOR ANTAGONIST RSFB"/>
    <property type="match status" value="1"/>
</dbReference>
<protein>
    <submittedName>
        <fullName evidence="2">STAS domain-containing protein</fullName>
    </submittedName>
</protein>
<dbReference type="Gene3D" id="3.30.750.24">
    <property type="entry name" value="STAS domain"/>
    <property type="match status" value="1"/>
</dbReference>
<evidence type="ECO:0000313" key="2">
    <source>
        <dbReference type="EMBL" id="MBO0515487.1"/>
    </source>
</evidence>
<organism evidence="2 3">
    <name type="scientific">Streptomyces beijiangensis</name>
    <dbReference type="NCBI Taxonomy" id="163361"/>
    <lineage>
        <taxon>Bacteria</taxon>
        <taxon>Bacillati</taxon>
        <taxon>Actinomycetota</taxon>
        <taxon>Actinomycetes</taxon>
        <taxon>Kitasatosporales</taxon>
        <taxon>Streptomycetaceae</taxon>
        <taxon>Streptomyces</taxon>
    </lineage>
</organism>